<dbReference type="InterPro" id="IPR022649">
    <property type="entry name" value="Pr_cel_nuc_antig_C"/>
</dbReference>
<comment type="function">
    <text evidence="3">This protein is an auxiliary protein of DNA polymerase delta and is involved in the control of eukaryotic DNA replication by increasing the polymerase's processivity during elongation of the leading strand.</text>
</comment>
<dbReference type="InterPro" id="IPR000730">
    <property type="entry name" value="Pr_cel_nuc_antig"/>
</dbReference>
<dbReference type="GO" id="GO:0006298">
    <property type="term" value="P:mismatch repair"/>
    <property type="evidence" value="ECO:0007669"/>
    <property type="project" value="TreeGrafter"/>
</dbReference>
<evidence type="ECO:0000259" key="6">
    <source>
        <dbReference type="Pfam" id="PF02747"/>
    </source>
</evidence>
<dbReference type="GO" id="GO:0030337">
    <property type="term" value="F:DNA polymerase processivity factor activity"/>
    <property type="evidence" value="ECO:0007669"/>
    <property type="project" value="InterPro"/>
</dbReference>
<dbReference type="EMBL" id="CP002174">
    <property type="protein sequence ID" value="AEA39093.1"/>
    <property type="molecule type" value="Genomic_DNA"/>
</dbReference>
<feature type="domain" description="Proliferating cell nuclear antigen PCNA C-terminal" evidence="6">
    <location>
        <begin position="128"/>
        <end position="250"/>
    </location>
</feature>
<keyword evidence="3" id="KW-0539">Nucleus</keyword>
<dbReference type="GO" id="GO:0006272">
    <property type="term" value="P:leading strand elongation"/>
    <property type="evidence" value="ECO:0007669"/>
    <property type="project" value="TreeGrafter"/>
</dbReference>
<proteinExistence type="inferred from homology"/>
<comment type="subcellular location">
    <subcellularLocation>
        <location evidence="3">Nucleus</location>
    </subcellularLocation>
</comment>
<dbReference type="Proteomes" id="UP000243423">
    <property type="component" value="Nucleomorph 3"/>
</dbReference>
<evidence type="ECO:0000256" key="2">
    <source>
        <dbReference type="ARBA" id="ARBA00023125"/>
    </source>
</evidence>
<dbReference type="GO" id="GO:0019985">
    <property type="term" value="P:translesion synthesis"/>
    <property type="evidence" value="ECO:0007669"/>
    <property type="project" value="TreeGrafter"/>
</dbReference>
<keyword evidence="2 4" id="KW-0238">DNA-binding</keyword>
<evidence type="ECO:0000256" key="1">
    <source>
        <dbReference type="ARBA" id="ARBA00010462"/>
    </source>
</evidence>
<dbReference type="GO" id="GO:0043626">
    <property type="term" value="C:PCNA complex"/>
    <property type="evidence" value="ECO:0007669"/>
    <property type="project" value="TreeGrafter"/>
</dbReference>
<dbReference type="GO" id="GO:0006275">
    <property type="term" value="P:regulation of DNA replication"/>
    <property type="evidence" value="ECO:0007669"/>
    <property type="project" value="InterPro"/>
</dbReference>
<protein>
    <recommendedName>
        <fullName evidence="3">DNA sliding clamp PCNA</fullName>
    </recommendedName>
</protein>
<gene>
    <name evidence="7" type="primary">pcna</name>
    <name evidence="7" type="ORF">CPARA_3gp435</name>
</gene>
<evidence type="ECO:0000256" key="4">
    <source>
        <dbReference type="RuleBase" id="RU003671"/>
    </source>
</evidence>
<dbReference type="AlphaFoldDB" id="F2HIG9"/>
<keyword evidence="7" id="KW-0542">Nucleomorph</keyword>
<evidence type="ECO:0000256" key="3">
    <source>
        <dbReference type="RuleBase" id="RU000641"/>
    </source>
</evidence>
<dbReference type="PANTHER" id="PTHR11352">
    <property type="entry name" value="PROLIFERATING CELL NUCLEAR ANTIGEN"/>
    <property type="match status" value="1"/>
</dbReference>
<dbReference type="RefSeq" id="XP_003239991.1">
    <property type="nucleotide sequence ID" value="XM_003239943.1"/>
</dbReference>
<dbReference type="CDD" id="cd00577">
    <property type="entry name" value="PCNA"/>
    <property type="match status" value="1"/>
</dbReference>
<sequence>MFEAKLSQNGLLRRIVESIKDMVNNVNFECDSDGITLKSVDQSHVAVVCLSLKAEGFDYFHCEKPITLGVKLSSLYTMLKCASNDDSVTISCKNPKKVLSFLFESRSSDRVSEFELKLIDVAPQDLNVPTQEYAAMVYLTASEYKKIFCDMSTIGEMIQIEVLDTGIKFESEGDIGKGSVIVLRSDEEDKKPSPVKRGIISMFFTVKHLIMFAKATPLCKRVILRMSKGMPLLLEFKIGSNGYVRYYLAPRIIDEEL</sequence>
<dbReference type="GO" id="GO:0003677">
    <property type="term" value="F:DNA binding"/>
    <property type="evidence" value="ECO:0007669"/>
    <property type="project" value="UniProtKB-KW"/>
</dbReference>
<comment type="similarity">
    <text evidence="1 4">Belongs to the PCNA family.</text>
</comment>
<keyword evidence="4" id="KW-0235">DNA replication</keyword>
<name>F2HIG9_9CRYP</name>
<evidence type="ECO:0000313" key="8">
    <source>
        <dbReference type="Proteomes" id="UP000243423"/>
    </source>
</evidence>
<evidence type="ECO:0000259" key="5">
    <source>
        <dbReference type="Pfam" id="PF00705"/>
    </source>
</evidence>
<organism evidence="7 8">
    <name type="scientific">Cryptomonas paramaecium</name>
    <dbReference type="NCBI Taxonomy" id="2898"/>
    <lineage>
        <taxon>Eukaryota</taxon>
        <taxon>Cryptophyceae</taxon>
        <taxon>Cryptomonadales</taxon>
        <taxon>Cryptomonadaceae</taxon>
        <taxon>Cryptomonas</taxon>
    </lineage>
</organism>
<dbReference type="Pfam" id="PF02747">
    <property type="entry name" value="PCNA_C"/>
    <property type="match status" value="1"/>
</dbReference>
<geneLocation type="nucleomorph" evidence="7"/>
<dbReference type="NCBIfam" id="TIGR00590">
    <property type="entry name" value="pcna"/>
    <property type="match status" value="1"/>
</dbReference>
<accession>F2HIG9</accession>
<feature type="domain" description="Proliferating cell nuclear antigen PCNA N-terminal" evidence="5">
    <location>
        <begin position="1"/>
        <end position="121"/>
    </location>
</feature>
<dbReference type="PRINTS" id="PR00339">
    <property type="entry name" value="PCNACYCLIN"/>
</dbReference>
<dbReference type="InterPro" id="IPR022648">
    <property type="entry name" value="Pr_cel_nuc_antig_N"/>
</dbReference>
<dbReference type="Pfam" id="PF00705">
    <property type="entry name" value="PCNA_N"/>
    <property type="match status" value="1"/>
</dbReference>
<dbReference type="PANTHER" id="PTHR11352:SF0">
    <property type="entry name" value="PROLIFERATING CELL NUCLEAR ANTIGEN"/>
    <property type="match status" value="1"/>
</dbReference>
<dbReference type="GeneID" id="10447350"/>
<reference evidence="7 8" key="1">
    <citation type="journal article" date="2011" name="Genome Biol. Evol.">
        <title>Complete nucleomorph genome sequence of the nonphotosynthetic alga Cryptomonas paramecium reveals a core nucleomorph gene set.</title>
        <authorList>
            <person name="Tanifuji G."/>
            <person name="Onodera N.T."/>
            <person name="Wheeler T.J."/>
            <person name="Dlutek M."/>
            <person name="Donaher N."/>
            <person name="Archibald J.M."/>
        </authorList>
    </citation>
    <scope>NUCLEOTIDE SEQUENCE [LARGE SCALE GENOMIC DNA]</scope>
    <source>
        <strain evidence="7 8">CCAP977/2A</strain>
    </source>
</reference>
<dbReference type="HAMAP" id="MF_00317">
    <property type="entry name" value="DNApol_clamp_arch"/>
    <property type="match status" value="1"/>
</dbReference>
<evidence type="ECO:0000313" key="7">
    <source>
        <dbReference type="EMBL" id="AEA39093.1"/>
    </source>
</evidence>
<dbReference type="SUPFAM" id="SSF55979">
    <property type="entry name" value="DNA clamp"/>
    <property type="match status" value="2"/>
</dbReference>
<dbReference type="InterPro" id="IPR046938">
    <property type="entry name" value="DNA_clamp_sf"/>
</dbReference>
<dbReference type="Gene3D" id="3.70.10.10">
    <property type="match status" value="1"/>
</dbReference>